<feature type="domain" description="SoxA A3" evidence="6">
    <location>
        <begin position="502"/>
        <end position="584"/>
    </location>
</feature>
<dbReference type="Proteomes" id="UP001429580">
    <property type="component" value="Unassembled WGS sequence"/>
</dbReference>
<dbReference type="InterPro" id="IPR023753">
    <property type="entry name" value="FAD/NAD-binding_dom"/>
</dbReference>
<name>A0ABX0UYS5_9HYPH</name>
<dbReference type="InterPro" id="IPR028896">
    <property type="entry name" value="GcvT/YgfZ/DmdA"/>
</dbReference>
<dbReference type="Pfam" id="PF01571">
    <property type="entry name" value="GCV_T"/>
    <property type="match status" value="1"/>
</dbReference>
<dbReference type="SUPFAM" id="SSF51905">
    <property type="entry name" value="FAD/NAD(P)-binding domain"/>
    <property type="match status" value="1"/>
</dbReference>
<keyword evidence="2 7" id="KW-0560">Oxidoreductase</keyword>
<dbReference type="Pfam" id="PF07992">
    <property type="entry name" value="Pyr_redox_2"/>
    <property type="match status" value="1"/>
</dbReference>
<dbReference type="InterPro" id="IPR042204">
    <property type="entry name" value="2Fe-2S-bd_N"/>
</dbReference>
<dbReference type="Gene3D" id="3.30.1360.120">
    <property type="entry name" value="Probable tRNA modification gtpase trme, domain 1"/>
    <property type="match status" value="1"/>
</dbReference>
<dbReference type="InterPro" id="IPR013977">
    <property type="entry name" value="GcvT_C"/>
</dbReference>
<evidence type="ECO:0000256" key="1">
    <source>
        <dbReference type="ARBA" id="ARBA00008609"/>
    </source>
</evidence>
<feature type="domain" description="GCVT N-terminal" evidence="3">
    <location>
        <begin position="600"/>
        <end position="871"/>
    </location>
</feature>
<evidence type="ECO:0000259" key="4">
    <source>
        <dbReference type="Pfam" id="PF07992"/>
    </source>
</evidence>
<dbReference type="InterPro" id="IPR041117">
    <property type="entry name" value="SoxA_A3"/>
</dbReference>
<dbReference type="InterPro" id="IPR006222">
    <property type="entry name" value="GCVT_N"/>
</dbReference>
<dbReference type="InterPro" id="IPR027266">
    <property type="entry name" value="TrmE/GcvT-like"/>
</dbReference>
<dbReference type="InterPro" id="IPR006277">
    <property type="entry name" value="Sarcosine_oxidase_asu"/>
</dbReference>
<dbReference type="PRINTS" id="PR00368">
    <property type="entry name" value="FADPNR"/>
</dbReference>
<dbReference type="Pfam" id="PF08669">
    <property type="entry name" value="GCV_T_C"/>
    <property type="match status" value="1"/>
</dbReference>
<dbReference type="InterPro" id="IPR029043">
    <property type="entry name" value="GcvT/YgfZ_C"/>
</dbReference>
<dbReference type="PANTHER" id="PTHR43757">
    <property type="entry name" value="AMINOMETHYLTRANSFERASE"/>
    <property type="match status" value="1"/>
</dbReference>
<dbReference type="PANTHER" id="PTHR43757:SF2">
    <property type="entry name" value="AMINOMETHYLTRANSFERASE, MITOCHONDRIAL"/>
    <property type="match status" value="1"/>
</dbReference>
<dbReference type="PRINTS" id="PR00411">
    <property type="entry name" value="PNDRDTASEI"/>
</dbReference>
<dbReference type="Gene3D" id="3.10.20.440">
    <property type="entry name" value="2Fe-2S iron-sulphur cluster binding domain, sarcosine oxidase, alpha subunit, N-terminal domain"/>
    <property type="match status" value="1"/>
</dbReference>
<keyword evidence="8" id="KW-1185">Reference proteome</keyword>
<dbReference type="RefSeq" id="WP_166950143.1">
    <property type="nucleotide sequence ID" value="NZ_JAASQI010000002.1"/>
</dbReference>
<comment type="similarity">
    <text evidence="1">Belongs to the GcvT family.</text>
</comment>
<feature type="domain" description="Aminomethyltransferase C-terminal" evidence="5">
    <location>
        <begin position="893"/>
        <end position="979"/>
    </location>
</feature>
<dbReference type="SUPFAM" id="SSF103025">
    <property type="entry name" value="Folate-binding domain"/>
    <property type="match status" value="1"/>
</dbReference>
<evidence type="ECO:0000259" key="5">
    <source>
        <dbReference type="Pfam" id="PF08669"/>
    </source>
</evidence>
<protein>
    <submittedName>
        <fullName evidence="7">Sarcosine oxidase subunit alpha</fullName>
        <ecNumber evidence="7">1.5.3.1</ecNumber>
    </submittedName>
</protein>
<organism evidence="7 8">
    <name type="scientific">Pseudochelatococcus lubricantis</name>
    <dbReference type="NCBI Taxonomy" id="1538102"/>
    <lineage>
        <taxon>Bacteria</taxon>
        <taxon>Pseudomonadati</taxon>
        <taxon>Pseudomonadota</taxon>
        <taxon>Alphaproteobacteria</taxon>
        <taxon>Hyphomicrobiales</taxon>
        <taxon>Chelatococcaceae</taxon>
        <taxon>Pseudochelatococcus</taxon>
    </lineage>
</organism>
<evidence type="ECO:0000256" key="2">
    <source>
        <dbReference type="ARBA" id="ARBA00023002"/>
    </source>
</evidence>
<evidence type="ECO:0000313" key="8">
    <source>
        <dbReference type="Proteomes" id="UP001429580"/>
    </source>
</evidence>
<evidence type="ECO:0000259" key="6">
    <source>
        <dbReference type="Pfam" id="PF17806"/>
    </source>
</evidence>
<evidence type="ECO:0000313" key="7">
    <source>
        <dbReference type="EMBL" id="NIJ57538.1"/>
    </source>
</evidence>
<evidence type="ECO:0000259" key="3">
    <source>
        <dbReference type="Pfam" id="PF01571"/>
    </source>
</evidence>
<dbReference type="PIRSF" id="PIRSF037980">
    <property type="entry name" value="SoxA"/>
    <property type="match status" value="1"/>
</dbReference>
<gene>
    <name evidence="7" type="ORF">FHS82_001364</name>
</gene>
<dbReference type="NCBIfam" id="TIGR01372">
    <property type="entry name" value="soxA"/>
    <property type="match status" value="1"/>
</dbReference>
<proteinExistence type="inferred from homology"/>
<dbReference type="EC" id="1.5.3.1" evidence="7"/>
<sequence length="987" mass="104387">MNRLRLSTGGLIDRSRPLSFTFDGRKMQGFAGDTLASALLANGQRLVGRSFKYHRPRGILTAGAAEPNALVTIGRDGRTEPNTRATVQELYDGLVARSQNRWPSLDFDIGAVNGMLSPFLGAGFYYKTFMWPADFWEKVYEPVIRKAAGLGRATREADPDGYEKCWAHCDLLIIGAGPAGLAAALTAGRAGLRVILADEGALPGGSLLSETATIGDRPAPQLAADIAAELHSLPNVRVLVRTTVFGWYDGNVFGAVERVQKHVAELRAGAPVERLWRIAATQAILATGSEERPIVFGGNDIPGVMTAGAMRTYLNRHAVAPGKSVAVFTTNDSGYRLAADLEAAGVGVAAIIDSRREGSPVGGGSARVIKGGLVRDAKGGKALAGVTIAVDGSNETLDVDALAMSGGFSPVIHLACHRGGRPIWSDAHGAFLAPQDTEGLTLAGSAAGVGSLSACLADGAGHAARLAGLLGRAAQPAVFGPVAGEGTGDAGKPLWSVPGIRGKAFVDFQNDVGLKDLKLAVREGYGHVELAKRYTTNGMATDQGKLSNINAIGLLAEARGVSPAEVGTTTFRPFYTPVSFGALTGASHGKHFQPVRKSPLHDWAAKHGATFVETGLWYRSAWFPRAGEKTWRESVDREVRNVRLNAGLCDVSMLGKIEIHGRDAAEFLNRVYANAFLKLPLGRARYGLMLREDGMIYDDGTTSRLGEGHFFMTTTTAYAAGVMNHLEFCAQALWPDLDVRLASVTDQWAQMAIAGPKARTILQAIVDEDISGEAFPFLAAREVSLFGGALRGRLFRISFSGELAYEIAVPAGFGESVADALMEAGEAHGICAYGIEALGVLRIEKGHVTHNEINGTVVPADLGFGKMVSPTKADFIGKAMVHREGLTAPDRLRLVGVKPLDPAATFRTGAHILAKGTEATLENDQGYVSSSAFSPHVGSTIGLALVRNGPERHGEEIVVWNGLMGETTPAVLCDPVFVDPANEKLHA</sequence>
<comment type="caution">
    <text evidence="7">The sequence shown here is derived from an EMBL/GenBank/DDBJ whole genome shotgun (WGS) entry which is preliminary data.</text>
</comment>
<dbReference type="Pfam" id="PF17806">
    <property type="entry name" value="SO_alpha_A3"/>
    <property type="match status" value="1"/>
</dbReference>
<dbReference type="Pfam" id="PF13510">
    <property type="entry name" value="Fer2_4"/>
    <property type="match status" value="1"/>
</dbReference>
<accession>A0ABX0UYS5</accession>
<dbReference type="SUPFAM" id="SSF101790">
    <property type="entry name" value="Aminomethyltransferase beta-barrel domain"/>
    <property type="match status" value="1"/>
</dbReference>
<dbReference type="Gene3D" id="3.50.50.60">
    <property type="entry name" value="FAD/NAD(P)-binding domain"/>
    <property type="match status" value="1"/>
</dbReference>
<reference evidence="7 8" key="1">
    <citation type="submission" date="2020-03" db="EMBL/GenBank/DDBJ databases">
        <title>Genomic Encyclopedia of Type Strains, Phase IV (KMG-IV): sequencing the most valuable type-strain genomes for metagenomic binning, comparative biology and taxonomic classification.</title>
        <authorList>
            <person name="Goeker M."/>
        </authorList>
    </citation>
    <scope>NUCLEOTIDE SEQUENCE [LARGE SCALE GENOMIC DNA]</scope>
    <source>
        <strain evidence="7 8">DSM 103870</strain>
    </source>
</reference>
<dbReference type="GO" id="GO:0008115">
    <property type="term" value="F:sarcosine oxidase activity"/>
    <property type="evidence" value="ECO:0007669"/>
    <property type="project" value="UniProtKB-EC"/>
</dbReference>
<feature type="domain" description="FAD/NAD(P)-binding" evidence="4">
    <location>
        <begin position="170"/>
        <end position="312"/>
    </location>
</feature>
<dbReference type="EMBL" id="JAASQI010000002">
    <property type="protein sequence ID" value="NIJ57538.1"/>
    <property type="molecule type" value="Genomic_DNA"/>
</dbReference>
<dbReference type="InterPro" id="IPR036188">
    <property type="entry name" value="FAD/NAD-bd_sf"/>
</dbReference>